<evidence type="ECO:0000259" key="4">
    <source>
        <dbReference type="PROSITE" id="PS50949"/>
    </source>
</evidence>
<dbReference type="InterPro" id="IPR000524">
    <property type="entry name" value="Tscrpt_reg_HTH_GntR"/>
</dbReference>
<dbReference type="AlphaFoldDB" id="A0A0J9E4R8"/>
<dbReference type="PANTHER" id="PTHR43537:SF24">
    <property type="entry name" value="GLUCONATE OPERON TRANSCRIPTIONAL REPRESSOR"/>
    <property type="match status" value="1"/>
</dbReference>
<keyword evidence="3" id="KW-0804">Transcription</keyword>
<keyword evidence="1" id="KW-0805">Transcription regulation</keyword>
<dbReference type="GO" id="GO:0003677">
    <property type="term" value="F:DNA binding"/>
    <property type="evidence" value="ECO:0007669"/>
    <property type="project" value="UniProtKB-KW"/>
</dbReference>
<comment type="caution">
    <text evidence="5">The sequence shown here is derived from an EMBL/GenBank/DDBJ whole genome shotgun (WGS) entry which is preliminary data.</text>
</comment>
<dbReference type="SUPFAM" id="SSF46785">
    <property type="entry name" value="Winged helix' DNA-binding domain"/>
    <property type="match status" value="1"/>
</dbReference>
<dbReference type="InterPro" id="IPR008920">
    <property type="entry name" value="TF_FadR/GntR_C"/>
</dbReference>
<dbReference type="Proteomes" id="UP000037178">
    <property type="component" value="Unassembled WGS sequence"/>
</dbReference>
<gene>
    <name evidence="5" type="ORF">AIOL_001770</name>
</gene>
<proteinExistence type="predicted"/>
<dbReference type="Pfam" id="PF00392">
    <property type="entry name" value="GntR"/>
    <property type="match status" value="1"/>
</dbReference>
<dbReference type="Gene3D" id="1.20.120.530">
    <property type="entry name" value="GntR ligand-binding domain-like"/>
    <property type="match status" value="1"/>
</dbReference>
<evidence type="ECO:0000313" key="6">
    <source>
        <dbReference type="Proteomes" id="UP000037178"/>
    </source>
</evidence>
<evidence type="ECO:0000256" key="2">
    <source>
        <dbReference type="ARBA" id="ARBA00023125"/>
    </source>
</evidence>
<evidence type="ECO:0000313" key="5">
    <source>
        <dbReference type="EMBL" id="KMW56814.1"/>
    </source>
</evidence>
<dbReference type="PROSITE" id="PS50949">
    <property type="entry name" value="HTH_GNTR"/>
    <property type="match status" value="1"/>
</dbReference>
<reference evidence="5 6" key="1">
    <citation type="submission" date="2015-06" db="EMBL/GenBank/DDBJ databases">
        <title>Draft genome sequence of an Alphaproteobacteria species associated to the Mediterranean sponge Oscarella lobularis.</title>
        <authorList>
            <person name="Jourda C."/>
            <person name="Santini S."/>
            <person name="Claverie J.-M."/>
        </authorList>
    </citation>
    <scope>NUCLEOTIDE SEQUENCE [LARGE SCALE GENOMIC DNA]</scope>
    <source>
        <strain evidence="5">IGS</strain>
    </source>
</reference>
<organism evidence="5 6">
    <name type="scientific">Candidatus Rhodobacter oscarellae</name>
    <dbReference type="NCBI Taxonomy" id="1675527"/>
    <lineage>
        <taxon>Bacteria</taxon>
        <taxon>Pseudomonadati</taxon>
        <taxon>Pseudomonadota</taxon>
        <taxon>Alphaproteobacteria</taxon>
        <taxon>Rhodobacterales</taxon>
        <taxon>Rhodobacter group</taxon>
        <taxon>Rhodobacter</taxon>
    </lineage>
</organism>
<dbReference type="SUPFAM" id="SSF48008">
    <property type="entry name" value="GntR ligand-binding domain-like"/>
    <property type="match status" value="1"/>
</dbReference>
<dbReference type="GO" id="GO:0003700">
    <property type="term" value="F:DNA-binding transcription factor activity"/>
    <property type="evidence" value="ECO:0007669"/>
    <property type="project" value="InterPro"/>
</dbReference>
<feature type="domain" description="HTH gntR-type" evidence="4">
    <location>
        <begin position="3"/>
        <end position="70"/>
    </location>
</feature>
<dbReference type="SMART" id="SM00345">
    <property type="entry name" value="HTH_GNTR"/>
    <property type="match status" value="1"/>
</dbReference>
<protein>
    <submittedName>
        <fullName evidence="5">Putative biotin regulatory protein BioR (GntR family)</fullName>
    </submittedName>
</protein>
<keyword evidence="6" id="KW-1185">Reference proteome</keyword>
<accession>A0A0J9E4R8</accession>
<evidence type="ECO:0000256" key="1">
    <source>
        <dbReference type="ARBA" id="ARBA00023015"/>
    </source>
</evidence>
<name>A0A0J9E4R8_9RHOB</name>
<dbReference type="Gene3D" id="1.10.10.10">
    <property type="entry name" value="Winged helix-like DNA-binding domain superfamily/Winged helix DNA-binding domain"/>
    <property type="match status" value="1"/>
</dbReference>
<dbReference type="InterPro" id="IPR036390">
    <property type="entry name" value="WH_DNA-bd_sf"/>
</dbReference>
<sequence length="222" mass="25207">MGLAQNHDIMTALRERLTCGHFEPGQRLRPDLLRDEFGCSASTLREVLFRLSTEGIVDALDQRGFRMPHLNRERLHELTHLRILLESEGACLSVRMGGVAWEAQLSAAHHKLSHIETRIRDEPDPGGLVPLWSDAELEFHQTLIAACASEALKRTHSLIYHQFRQQLIISDLQFGAVPENVRQHQAILDAALSRDEPGVRQRIHEHLERNFQSQRGTKAAAE</sequence>
<dbReference type="InterPro" id="IPR011711">
    <property type="entry name" value="GntR_C"/>
</dbReference>
<dbReference type="STRING" id="1675527.AIOL_001770"/>
<dbReference type="SMART" id="SM00895">
    <property type="entry name" value="FCD"/>
    <property type="match status" value="1"/>
</dbReference>
<evidence type="ECO:0000256" key="3">
    <source>
        <dbReference type="ARBA" id="ARBA00023163"/>
    </source>
</evidence>
<dbReference type="PATRIC" id="fig|1675527.3.peg.1863"/>
<dbReference type="Pfam" id="PF07729">
    <property type="entry name" value="FCD"/>
    <property type="match status" value="1"/>
</dbReference>
<dbReference type="PANTHER" id="PTHR43537">
    <property type="entry name" value="TRANSCRIPTIONAL REGULATOR, GNTR FAMILY"/>
    <property type="match status" value="1"/>
</dbReference>
<dbReference type="OrthoDB" id="8638122at2"/>
<keyword evidence="2" id="KW-0238">DNA-binding</keyword>
<dbReference type="InterPro" id="IPR036388">
    <property type="entry name" value="WH-like_DNA-bd_sf"/>
</dbReference>
<dbReference type="EMBL" id="LFTY01000002">
    <property type="protein sequence ID" value="KMW56814.1"/>
    <property type="molecule type" value="Genomic_DNA"/>
</dbReference>